<protein>
    <submittedName>
        <fullName evidence="1">Uncharacterized protein</fullName>
    </submittedName>
</protein>
<reference evidence="1" key="1">
    <citation type="submission" date="2018-06" db="EMBL/GenBank/DDBJ databases">
        <authorList>
            <person name="Zhirakovskaya E."/>
        </authorList>
    </citation>
    <scope>NUCLEOTIDE SEQUENCE</scope>
</reference>
<name>A0A3B0VSG0_9ZZZZ</name>
<dbReference type="AlphaFoldDB" id="A0A3B0VSG0"/>
<accession>A0A3B0VSG0</accession>
<sequence length="160" mass="18566">MNANNKNRLFFKSSEMTKMVLATKTRPLKLFLNLIQLFLTVAILLISTQSKSESTKDEQLKKFIDKSVLIIEGKLIDKYSREENYKSYTVGKNRKIKENSEKSGIYTTYVFEIKEVLKGKYDKKTIKVVRKGGCSEKLGFCMTTSWDYDYALNQVGVYYC</sequence>
<organism evidence="1">
    <name type="scientific">hydrothermal vent metagenome</name>
    <dbReference type="NCBI Taxonomy" id="652676"/>
    <lineage>
        <taxon>unclassified sequences</taxon>
        <taxon>metagenomes</taxon>
        <taxon>ecological metagenomes</taxon>
    </lineage>
</organism>
<evidence type="ECO:0000313" key="1">
    <source>
        <dbReference type="EMBL" id="VAW41972.1"/>
    </source>
</evidence>
<gene>
    <name evidence="1" type="ORF">MNBD_GAMMA01-1605</name>
</gene>
<proteinExistence type="predicted"/>
<dbReference type="EMBL" id="UOEW01000333">
    <property type="protein sequence ID" value="VAW41972.1"/>
    <property type="molecule type" value="Genomic_DNA"/>
</dbReference>